<dbReference type="Proteomes" id="UP000070409">
    <property type="component" value="Unassembled WGS sequence"/>
</dbReference>
<organism evidence="2 3">
    <name type="scientific">Tsukamurella pseudospumae</name>
    <dbReference type="NCBI Taxonomy" id="239498"/>
    <lineage>
        <taxon>Bacteria</taxon>
        <taxon>Bacillati</taxon>
        <taxon>Actinomycetota</taxon>
        <taxon>Actinomycetes</taxon>
        <taxon>Mycobacteriales</taxon>
        <taxon>Tsukamurellaceae</taxon>
        <taxon>Tsukamurella</taxon>
    </lineage>
</organism>
<proteinExistence type="predicted"/>
<feature type="region of interest" description="Disordered" evidence="1">
    <location>
        <begin position="1"/>
        <end position="39"/>
    </location>
</feature>
<reference evidence="2 3" key="1">
    <citation type="submission" date="2016-02" db="EMBL/GenBank/DDBJ databases">
        <authorList>
            <person name="Teng J.L."/>
            <person name="Tang Y."/>
            <person name="Huang Y."/>
            <person name="Guo F."/>
            <person name="Wei W."/>
            <person name="Chen J.H."/>
            <person name="Wong S.Y."/>
            <person name="Lau S.K."/>
            <person name="Woo P.C."/>
        </authorList>
    </citation>
    <scope>NUCLEOTIDE SEQUENCE [LARGE SCALE GENOMIC DNA]</scope>
    <source>
        <strain evidence="2 3">JCM 13375</strain>
    </source>
</reference>
<sequence length="166" mass="18354">MRARRAASDSGAQLRRRVSRDRRGHGLRGPLVPRGLPAHRSRSQGFDEVVLDAFAEIDGLWHDRLADLDIAVDDVPGILPHDPDSVSWPEEVEADGPIPLARMVPAGIDRRGSRTRARLIVFRRPLQRRAKSEADLLEEILAILVHQISGYLGVTEETLLAGPDAL</sequence>
<feature type="compositionally biased region" description="Basic residues" evidence="1">
    <location>
        <begin position="14"/>
        <end position="26"/>
    </location>
</feature>
<keyword evidence="2" id="KW-0378">Hydrolase</keyword>
<keyword evidence="3" id="KW-1185">Reference proteome</keyword>
<gene>
    <name evidence="2" type="ORF">AXK61_09510</name>
</gene>
<keyword evidence="2" id="KW-0269">Exonuclease</keyword>
<dbReference type="SUPFAM" id="SSF55486">
    <property type="entry name" value="Metalloproteases ('zincins'), catalytic domain"/>
    <property type="match status" value="1"/>
</dbReference>
<name>A0A137YS97_9ACTN</name>
<dbReference type="InterPro" id="IPR038555">
    <property type="entry name" value="Zincin_1_sf"/>
</dbReference>
<dbReference type="RefSeq" id="WP_068746961.1">
    <property type="nucleotide sequence ID" value="NZ_LSRE01000050.1"/>
</dbReference>
<comment type="caution">
    <text evidence="2">The sequence shown here is derived from an EMBL/GenBank/DDBJ whole genome shotgun (WGS) entry which is preliminary data.</text>
</comment>
<dbReference type="EMBL" id="LSRE01000050">
    <property type="protein sequence ID" value="KXO88882.1"/>
    <property type="molecule type" value="Genomic_DNA"/>
</dbReference>
<accession>A0A137YS97</accession>
<evidence type="ECO:0000313" key="3">
    <source>
        <dbReference type="Proteomes" id="UP000070409"/>
    </source>
</evidence>
<dbReference type="Pfam" id="PF06262">
    <property type="entry name" value="Zincin_1"/>
    <property type="match status" value="1"/>
</dbReference>
<keyword evidence="2" id="KW-0540">Nuclease</keyword>
<dbReference type="Gene3D" id="3.30.2010.20">
    <property type="match status" value="1"/>
</dbReference>
<dbReference type="CDD" id="cd12954">
    <property type="entry name" value="MMP_TTHA0227_like_1"/>
    <property type="match status" value="1"/>
</dbReference>
<dbReference type="GO" id="GO:0004527">
    <property type="term" value="F:exonuclease activity"/>
    <property type="evidence" value="ECO:0007669"/>
    <property type="project" value="UniProtKB-KW"/>
</dbReference>
<protein>
    <submittedName>
        <fullName evidence="2">Exonuclease</fullName>
    </submittedName>
</protein>
<dbReference type="InterPro" id="IPR010428">
    <property type="entry name" value="Zincin_1"/>
</dbReference>
<evidence type="ECO:0000256" key="1">
    <source>
        <dbReference type="SAM" id="MobiDB-lite"/>
    </source>
</evidence>
<evidence type="ECO:0000313" key="2">
    <source>
        <dbReference type="EMBL" id="KXO88882.1"/>
    </source>
</evidence>